<dbReference type="AlphaFoldDB" id="A0A382I565"/>
<name>A0A382I565_9ZZZZ</name>
<evidence type="ECO:0000313" key="1">
    <source>
        <dbReference type="EMBL" id="SVB94545.1"/>
    </source>
</evidence>
<reference evidence="1" key="1">
    <citation type="submission" date="2018-05" db="EMBL/GenBank/DDBJ databases">
        <authorList>
            <person name="Lanie J.A."/>
            <person name="Ng W.-L."/>
            <person name="Kazmierczak K.M."/>
            <person name="Andrzejewski T.M."/>
            <person name="Davidsen T.M."/>
            <person name="Wayne K.J."/>
            <person name="Tettelin H."/>
            <person name="Glass J.I."/>
            <person name="Rusch D."/>
            <person name="Podicherti R."/>
            <person name="Tsui H.-C.T."/>
            <person name="Winkler M.E."/>
        </authorList>
    </citation>
    <scope>NUCLEOTIDE SEQUENCE</scope>
</reference>
<proteinExistence type="predicted"/>
<sequence>MKKFLFILIWFFSLIIVSLYTYDHPETIERIIHYYTLNKEPEVKLEKTNAQKVLANSFSVEFSKIISLSEKTAFIVYDDKILKFNENFLKIYTQNGYLIKNLKSEKLNLPNVFTTQRNGGIKTIFIYNNNEFALISSSKKNCFYASIVHLNNGRELFKTKCLTDTKKNTDFNGLGSSNIHHKNKILLSIGAPEQGSFKIRALAQDNKSMFGK</sequence>
<organism evidence="1">
    <name type="scientific">marine metagenome</name>
    <dbReference type="NCBI Taxonomy" id="408172"/>
    <lineage>
        <taxon>unclassified sequences</taxon>
        <taxon>metagenomes</taxon>
        <taxon>ecological metagenomes</taxon>
    </lineage>
</organism>
<gene>
    <name evidence="1" type="ORF">METZ01_LOCUS247399</name>
</gene>
<protein>
    <submittedName>
        <fullName evidence="1">Uncharacterized protein</fullName>
    </submittedName>
</protein>
<accession>A0A382I565</accession>
<feature type="non-terminal residue" evidence="1">
    <location>
        <position position="212"/>
    </location>
</feature>
<dbReference type="EMBL" id="UINC01065170">
    <property type="protein sequence ID" value="SVB94545.1"/>
    <property type="molecule type" value="Genomic_DNA"/>
</dbReference>